<accession>A0A8X6HU94</accession>
<name>A0A8X6HU94_TRICU</name>
<dbReference type="AlphaFoldDB" id="A0A8X6HU94"/>
<feature type="chain" id="PRO_5036505067" evidence="1">
    <location>
        <begin position="20"/>
        <end position="127"/>
    </location>
</feature>
<dbReference type="Proteomes" id="UP000887116">
    <property type="component" value="Unassembled WGS sequence"/>
</dbReference>
<evidence type="ECO:0000256" key="1">
    <source>
        <dbReference type="SAM" id="SignalP"/>
    </source>
</evidence>
<gene>
    <name evidence="2" type="primary">NCL1_29806</name>
    <name evidence="2" type="ORF">TNCT_172641</name>
</gene>
<proteinExistence type="predicted"/>
<keyword evidence="1" id="KW-0732">Signal</keyword>
<protein>
    <submittedName>
        <fullName evidence="2">Uncharacterized protein</fullName>
    </submittedName>
</protein>
<reference evidence="2" key="1">
    <citation type="submission" date="2020-07" db="EMBL/GenBank/DDBJ databases">
        <title>Multicomponent nature underlies the extraordinary mechanical properties of spider dragline silk.</title>
        <authorList>
            <person name="Kono N."/>
            <person name="Nakamura H."/>
            <person name="Mori M."/>
            <person name="Yoshida Y."/>
            <person name="Ohtoshi R."/>
            <person name="Malay A.D."/>
            <person name="Moran D.A.P."/>
            <person name="Tomita M."/>
            <person name="Numata K."/>
            <person name="Arakawa K."/>
        </authorList>
    </citation>
    <scope>NUCLEOTIDE SEQUENCE</scope>
</reference>
<dbReference type="EMBL" id="BMAO01000227">
    <property type="protein sequence ID" value="GFQ65355.1"/>
    <property type="molecule type" value="Genomic_DNA"/>
</dbReference>
<dbReference type="OrthoDB" id="6432650at2759"/>
<comment type="caution">
    <text evidence="2">The sequence shown here is derived from an EMBL/GenBank/DDBJ whole genome shotgun (WGS) entry which is preliminary data.</text>
</comment>
<sequence length="127" mass="14193">MKVILFVCSVVLLVTEVYGFLGRIGGVAYDGTGYYPFRVTQLPVYFPKCKEFMKALEEKMTEYGSRPYNCLGTKDRDECNFEQLMKARMTVTSKPSQECIDQVQQFLIGDLDASAVDGSPSSGEKST</sequence>
<evidence type="ECO:0000313" key="2">
    <source>
        <dbReference type="EMBL" id="GFQ65355.1"/>
    </source>
</evidence>
<organism evidence="2 3">
    <name type="scientific">Trichonephila clavata</name>
    <name type="common">Joro spider</name>
    <name type="synonym">Nephila clavata</name>
    <dbReference type="NCBI Taxonomy" id="2740835"/>
    <lineage>
        <taxon>Eukaryota</taxon>
        <taxon>Metazoa</taxon>
        <taxon>Ecdysozoa</taxon>
        <taxon>Arthropoda</taxon>
        <taxon>Chelicerata</taxon>
        <taxon>Arachnida</taxon>
        <taxon>Araneae</taxon>
        <taxon>Araneomorphae</taxon>
        <taxon>Entelegynae</taxon>
        <taxon>Araneoidea</taxon>
        <taxon>Nephilidae</taxon>
        <taxon>Trichonephila</taxon>
    </lineage>
</organism>
<keyword evidence="3" id="KW-1185">Reference proteome</keyword>
<evidence type="ECO:0000313" key="3">
    <source>
        <dbReference type="Proteomes" id="UP000887116"/>
    </source>
</evidence>
<feature type="signal peptide" evidence="1">
    <location>
        <begin position="1"/>
        <end position="19"/>
    </location>
</feature>